<proteinExistence type="predicted"/>
<accession>A0A4Y2IRR8</accession>
<comment type="caution">
    <text evidence="1">The sequence shown here is derived from an EMBL/GenBank/DDBJ whole genome shotgun (WGS) entry which is preliminary data.</text>
</comment>
<gene>
    <name evidence="1" type="ORF">AVEN_12473_1</name>
</gene>
<dbReference type="AlphaFoldDB" id="A0A4Y2IRR8"/>
<keyword evidence="2" id="KW-1185">Reference proteome</keyword>
<protein>
    <submittedName>
        <fullName evidence="1">Uncharacterized protein</fullName>
    </submittedName>
</protein>
<dbReference type="EMBL" id="BGPR01002890">
    <property type="protein sequence ID" value="GBM80543.1"/>
    <property type="molecule type" value="Genomic_DNA"/>
</dbReference>
<reference evidence="1 2" key="1">
    <citation type="journal article" date="2019" name="Sci. Rep.">
        <title>Orb-weaving spider Araneus ventricosus genome elucidates the spidroin gene catalogue.</title>
        <authorList>
            <person name="Kono N."/>
            <person name="Nakamura H."/>
            <person name="Ohtoshi R."/>
            <person name="Moran D.A.P."/>
            <person name="Shinohara A."/>
            <person name="Yoshida Y."/>
            <person name="Fujiwara M."/>
            <person name="Mori M."/>
            <person name="Tomita M."/>
            <person name="Arakawa K."/>
        </authorList>
    </citation>
    <scope>NUCLEOTIDE SEQUENCE [LARGE SCALE GENOMIC DNA]</scope>
</reference>
<evidence type="ECO:0000313" key="2">
    <source>
        <dbReference type="Proteomes" id="UP000499080"/>
    </source>
</evidence>
<name>A0A4Y2IRR8_ARAVE</name>
<dbReference type="Proteomes" id="UP000499080">
    <property type="component" value="Unassembled WGS sequence"/>
</dbReference>
<evidence type="ECO:0000313" key="1">
    <source>
        <dbReference type="EMBL" id="GBM80543.1"/>
    </source>
</evidence>
<organism evidence="1 2">
    <name type="scientific">Araneus ventricosus</name>
    <name type="common">Orbweaver spider</name>
    <name type="synonym">Epeira ventricosa</name>
    <dbReference type="NCBI Taxonomy" id="182803"/>
    <lineage>
        <taxon>Eukaryota</taxon>
        <taxon>Metazoa</taxon>
        <taxon>Ecdysozoa</taxon>
        <taxon>Arthropoda</taxon>
        <taxon>Chelicerata</taxon>
        <taxon>Arachnida</taxon>
        <taxon>Araneae</taxon>
        <taxon>Araneomorphae</taxon>
        <taxon>Entelegynae</taxon>
        <taxon>Araneoidea</taxon>
        <taxon>Araneidae</taxon>
        <taxon>Araneus</taxon>
    </lineage>
</organism>
<sequence length="97" mass="10333">MPEGAIASVHSSTAKIFPKPSAVLTARCSNSTDLSPEVQNSGDSRFGQGTRRWNKALVSNRFKVSQGPNGQGSIDKIGSRVHCPPATEVALCHQSFH</sequence>